<evidence type="ECO:0000313" key="2">
    <source>
        <dbReference type="Proteomes" id="UP000419144"/>
    </source>
</evidence>
<gene>
    <name evidence="1" type="ORF">LtaPh_3328051</name>
</gene>
<protein>
    <submittedName>
        <fullName evidence="1">Uncharacterized protein</fullName>
    </submittedName>
</protein>
<reference evidence="1" key="1">
    <citation type="submission" date="2019-11" db="EMBL/GenBank/DDBJ databases">
        <title>Leishmania tarentolae CDS.</title>
        <authorList>
            <person name="Goto Y."/>
            <person name="Yamagishi J."/>
        </authorList>
    </citation>
    <scope>NUCLEOTIDE SEQUENCE [LARGE SCALE GENOMIC DNA]</scope>
    <source>
        <strain evidence="1">Parrot Tar II</strain>
    </source>
</reference>
<comment type="caution">
    <text evidence="1">The sequence shown here is derived from an EMBL/GenBank/DDBJ whole genome shotgun (WGS) entry which is preliminary data.</text>
</comment>
<proteinExistence type="predicted"/>
<sequence length="115" mass="13070">MRSAWCGRSPQSSVWWARTVSSCGATAAESASDTSRFRSRLRRSGIRQTQSPHLAWTRLSRTFQSTWRPQDTRLTGPLTITHITATSERIREEMLKGHCCYRGLSHRACAHFCVS</sequence>
<keyword evidence="2" id="KW-1185">Reference proteome</keyword>
<dbReference type="Proteomes" id="UP000419144">
    <property type="component" value="Unassembled WGS sequence"/>
</dbReference>
<accession>A0A640KSC7</accession>
<organism evidence="1 2">
    <name type="scientific">Leishmania tarentolae</name>
    <name type="common">Sauroleishmania tarentolae</name>
    <dbReference type="NCBI Taxonomy" id="5689"/>
    <lineage>
        <taxon>Eukaryota</taxon>
        <taxon>Discoba</taxon>
        <taxon>Euglenozoa</taxon>
        <taxon>Kinetoplastea</taxon>
        <taxon>Metakinetoplastina</taxon>
        <taxon>Trypanosomatida</taxon>
        <taxon>Trypanosomatidae</taxon>
        <taxon>Leishmaniinae</taxon>
        <taxon>Leishmania</taxon>
        <taxon>lizard Leishmania</taxon>
    </lineage>
</organism>
<evidence type="ECO:0000313" key="1">
    <source>
        <dbReference type="EMBL" id="GET92015.1"/>
    </source>
</evidence>
<name>A0A640KSC7_LEITA</name>
<dbReference type="EMBL" id="BLBS01000052">
    <property type="protein sequence ID" value="GET92015.1"/>
    <property type="molecule type" value="Genomic_DNA"/>
</dbReference>
<dbReference type="VEuPathDB" id="TriTrypDB:LtaPh_3328051"/>
<dbReference type="AlphaFoldDB" id="A0A640KSC7"/>